<dbReference type="AlphaFoldDB" id="A0A0D6ZAK2"/>
<proteinExistence type="predicted"/>
<name>A0A0D6ZAK2_9BACI</name>
<evidence type="ECO:0000313" key="1">
    <source>
        <dbReference type="EMBL" id="KIY22547.1"/>
    </source>
</evidence>
<dbReference type="EMBL" id="JXIQ01000066">
    <property type="protein sequence ID" value="KIY22547.1"/>
    <property type="molecule type" value="Genomic_DNA"/>
</dbReference>
<comment type="caution">
    <text evidence="1">The sequence shown here is derived from an EMBL/GenBank/DDBJ whole genome shotgun (WGS) entry which is preliminary data.</text>
</comment>
<sequence length="172" mass="19555">MEKNMTREKQYHCGSSNERSISLIEVKEIHQHLLNQHADISDEIANVVEQNDYVKLAHLLVTRSKIETAINEIESAYQSEFYNQIERNYRISNTLKNAAEKMESKGEDMLLKVTSNLEKLNDSTHTMITIATGLSKRTISKGNQLGHEAGRLLINKTSEGLSRLATIIQKRS</sequence>
<keyword evidence="2" id="KW-1185">Reference proteome</keyword>
<dbReference type="RefSeq" id="WP_044392686.1">
    <property type="nucleotide sequence ID" value="NZ_JXIQ01000066.1"/>
</dbReference>
<gene>
    <name evidence="1" type="ORF">UB32_07960</name>
</gene>
<evidence type="ECO:0000313" key="2">
    <source>
        <dbReference type="Proteomes" id="UP000032512"/>
    </source>
</evidence>
<organism evidence="1 2">
    <name type="scientific">Mesobacillus subterraneus</name>
    <dbReference type="NCBI Taxonomy" id="285983"/>
    <lineage>
        <taxon>Bacteria</taxon>
        <taxon>Bacillati</taxon>
        <taxon>Bacillota</taxon>
        <taxon>Bacilli</taxon>
        <taxon>Bacillales</taxon>
        <taxon>Bacillaceae</taxon>
        <taxon>Mesobacillus</taxon>
    </lineage>
</organism>
<dbReference type="PATRIC" id="fig|285983.3.peg.99"/>
<protein>
    <submittedName>
        <fullName evidence="1">Uncharacterized protein</fullName>
    </submittedName>
</protein>
<dbReference type="OrthoDB" id="2702740at2"/>
<accession>A0A0D6ZAK2</accession>
<reference evidence="1 2" key="1">
    <citation type="submission" date="2015-01" db="EMBL/GenBank/DDBJ databases">
        <title>Draft genome sequences of the supercritical CO2 tolerant bacteria Bacillus subterraneus MITOT1 and Bacillus cereus MIT0214.</title>
        <authorList>
            <person name="Peet K.C."/>
            <person name="Thompson J.R."/>
        </authorList>
    </citation>
    <scope>NUCLEOTIDE SEQUENCE [LARGE SCALE GENOMIC DNA]</scope>
    <source>
        <strain evidence="1 2">MITOT1</strain>
    </source>
</reference>
<dbReference type="Proteomes" id="UP000032512">
    <property type="component" value="Unassembled WGS sequence"/>
</dbReference>